<evidence type="ECO:0000313" key="2">
    <source>
        <dbReference type="EMBL" id="MFC3528785.1"/>
    </source>
</evidence>
<feature type="domain" description="N-acetyltransferase" evidence="1">
    <location>
        <begin position="4"/>
        <end position="163"/>
    </location>
</feature>
<dbReference type="PROSITE" id="PS51186">
    <property type="entry name" value="GNAT"/>
    <property type="match status" value="1"/>
</dbReference>
<dbReference type="InterPro" id="IPR038764">
    <property type="entry name" value="GNAT_N_AcTrfase_prd"/>
</dbReference>
<reference evidence="3" key="1">
    <citation type="journal article" date="2019" name="Int. J. Syst. Evol. Microbiol.">
        <title>The Global Catalogue of Microorganisms (GCM) 10K type strain sequencing project: providing services to taxonomists for standard genome sequencing and annotation.</title>
        <authorList>
            <consortium name="The Broad Institute Genomics Platform"/>
            <consortium name="The Broad Institute Genome Sequencing Center for Infectious Disease"/>
            <person name="Wu L."/>
            <person name="Ma J."/>
        </authorList>
    </citation>
    <scope>NUCLEOTIDE SEQUENCE [LARGE SCALE GENOMIC DNA]</scope>
    <source>
        <strain evidence="3">KCTC 42899</strain>
    </source>
</reference>
<dbReference type="Pfam" id="PF00583">
    <property type="entry name" value="Acetyltransf_1"/>
    <property type="match status" value="1"/>
</dbReference>
<organism evidence="2 3">
    <name type="scientific">Paracoccus mangrovi</name>
    <dbReference type="NCBI Taxonomy" id="1715645"/>
    <lineage>
        <taxon>Bacteria</taxon>
        <taxon>Pseudomonadati</taxon>
        <taxon>Pseudomonadota</taxon>
        <taxon>Alphaproteobacteria</taxon>
        <taxon>Rhodobacterales</taxon>
        <taxon>Paracoccaceae</taxon>
        <taxon>Paracoccus</taxon>
    </lineage>
</organism>
<evidence type="ECO:0000313" key="3">
    <source>
        <dbReference type="Proteomes" id="UP001595721"/>
    </source>
</evidence>
<name>A0ABV7R3N4_9RHOB</name>
<keyword evidence="2" id="KW-0012">Acyltransferase</keyword>
<keyword evidence="3" id="KW-1185">Reference proteome</keyword>
<sequence>MSAITFRELASIGEMKRAEDLQRAVWGQDDMPENSDLMLALQHEGGLIAGAFRGDEMLGFLLAFPSALPGIQHSHRLAVLPQARGLRLGVGLKWFQRDWCLARGITHVRWTYDPIRAVNAGLNVAALGGTSDTYLNDYYGVMTGINAGLPSDRIMLDWHLDRPEVTARAAGPAAASAAGSGTAAIIPPARTVAIPRDIDALLRSDPDAALRARMDLRHALSESFAQGLRITGFDTASAAYHLG</sequence>
<accession>A0ABV7R3N4</accession>
<evidence type="ECO:0000259" key="1">
    <source>
        <dbReference type="PROSITE" id="PS51186"/>
    </source>
</evidence>
<keyword evidence="2" id="KW-0808">Transferase</keyword>
<dbReference type="InterPro" id="IPR000182">
    <property type="entry name" value="GNAT_dom"/>
</dbReference>
<dbReference type="PANTHER" id="PTHR41700">
    <property type="entry name" value="GCN5-RELATED N-ACETYLTRANSFERASE"/>
    <property type="match status" value="1"/>
</dbReference>
<dbReference type="Gene3D" id="3.40.630.30">
    <property type="match status" value="1"/>
</dbReference>
<dbReference type="EMBL" id="JBHRXJ010000007">
    <property type="protein sequence ID" value="MFC3528785.1"/>
    <property type="molecule type" value="Genomic_DNA"/>
</dbReference>
<dbReference type="SUPFAM" id="SSF55729">
    <property type="entry name" value="Acyl-CoA N-acyltransferases (Nat)"/>
    <property type="match status" value="1"/>
</dbReference>
<dbReference type="GO" id="GO:0016746">
    <property type="term" value="F:acyltransferase activity"/>
    <property type="evidence" value="ECO:0007669"/>
    <property type="project" value="UniProtKB-KW"/>
</dbReference>
<dbReference type="PANTHER" id="PTHR41700:SF1">
    <property type="entry name" value="N-ACETYLTRANSFERASE DOMAIN-CONTAINING PROTEIN"/>
    <property type="match status" value="1"/>
</dbReference>
<protein>
    <submittedName>
        <fullName evidence="2">GNAT family N-acetyltransferase</fullName>
        <ecNumber evidence="2">2.3.1.-</ecNumber>
    </submittedName>
</protein>
<dbReference type="InterPro" id="IPR016181">
    <property type="entry name" value="Acyl_CoA_acyltransferase"/>
</dbReference>
<gene>
    <name evidence="2" type="ORF">ACFOMH_11405</name>
</gene>
<comment type="caution">
    <text evidence="2">The sequence shown here is derived from an EMBL/GenBank/DDBJ whole genome shotgun (WGS) entry which is preliminary data.</text>
</comment>
<proteinExistence type="predicted"/>
<dbReference type="RefSeq" id="WP_377744588.1">
    <property type="nucleotide sequence ID" value="NZ_JBHRXJ010000007.1"/>
</dbReference>
<dbReference type="Proteomes" id="UP001595721">
    <property type="component" value="Unassembled WGS sequence"/>
</dbReference>
<dbReference type="EC" id="2.3.1.-" evidence="2"/>